<dbReference type="EMBL" id="SHKY01000001">
    <property type="protein sequence ID" value="RZU51089.1"/>
    <property type="molecule type" value="Genomic_DNA"/>
</dbReference>
<feature type="region of interest" description="Disordered" evidence="1">
    <location>
        <begin position="225"/>
        <end position="255"/>
    </location>
</feature>
<dbReference type="AlphaFoldDB" id="A0A4Q7ZLJ5"/>
<organism evidence="2 3">
    <name type="scientific">Krasilnikovia cinnamomea</name>
    <dbReference type="NCBI Taxonomy" id="349313"/>
    <lineage>
        <taxon>Bacteria</taxon>
        <taxon>Bacillati</taxon>
        <taxon>Actinomycetota</taxon>
        <taxon>Actinomycetes</taxon>
        <taxon>Micromonosporales</taxon>
        <taxon>Micromonosporaceae</taxon>
        <taxon>Krasilnikovia</taxon>
    </lineage>
</organism>
<evidence type="ECO:0008006" key="4">
    <source>
        <dbReference type="Google" id="ProtNLM"/>
    </source>
</evidence>
<accession>A0A4Q7ZLJ5</accession>
<comment type="caution">
    <text evidence="2">The sequence shown here is derived from an EMBL/GenBank/DDBJ whole genome shotgun (WGS) entry which is preliminary data.</text>
</comment>
<protein>
    <recommendedName>
        <fullName evidence="4">Nuclease-like protein</fullName>
    </recommendedName>
</protein>
<reference evidence="2 3" key="1">
    <citation type="submission" date="2019-02" db="EMBL/GenBank/DDBJ databases">
        <title>Sequencing the genomes of 1000 actinobacteria strains.</title>
        <authorList>
            <person name="Klenk H.-P."/>
        </authorList>
    </citation>
    <scope>NUCLEOTIDE SEQUENCE [LARGE SCALE GENOMIC DNA]</scope>
    <source>
        <strain evidence="2 3">DSM 45162</strain>
    </source>
</reference>
<evidence type="ECO:0000313" key="3">
    <source>
        <dbReference type="Proteomes" id="UP000292564"/>
    </source>
</evidence>
<evidence type="ECO:0000256" key="1">
    <source>
        <dbReference type="SAM" id="MobiDB-lite"/>
    </source>
</evidence>
<sequence length="255" mass="27300">MDLLPEVAVTVFSARPATLPVPSKALTPVRGPHRDAPPAALEVPRLSPFDWARRRRAEREARRVEAAGARALTRLDRLGPAWHIVDWPRTDSVGMYEPDPVDDRAGFLAIGPGGVYAVTVADHGRARVLIAGDVVQINGKRPAYVTEARRDAKRAARAMSAAVGLSVPVSPVLAFVGSGVISVHGLPKDCLVATHKELDRLLIAGGARISSATAGKLSAVARRPDTWSNAPYRPGGDYRWHGTGQTAADKRSARR</sequence>
<gene>
    <name evidence="2" type="ORF">EV385_2888</name>
</gene>
<evidence type="ECO:0000313" key="2">
    <source>
        <dbReference type="EMBL" id="RZU51089.1"/>
    </source>
</evidence>
<dbReference type="Proteomes" id="UP000292564">
    <property type="component" value="Unassembled WGS sequence"/>
</dbReference>
<proteinExistence type="predicted"/>
<name>A0A4Q7ZLJ5_9ACTN</name>
<keyword evidence="3" id="KW-1185">Reference proteome</keyword>